<organism evidence="2 3">
    <name type="scientific">Acrasis kona</name>
    <dbReference type="NCBI Taxonomy" id="1008807"/>
    <lineage>
        <taxon>Eukaryota</taxon>
        <taxon>Discoba</taxon>
        <taxon>Heterolobosea</taxon>
        <taxon>Tetramitia</taxon>
        <taxon>Eutetramitia</taxon>
        <taxon>Acrasidae</taxon>
        <taxon>Acrasis</taxon>
    </lineage>
</organism>
<feature type="domain" description="Signal transduction histidine kinase dimerisation/phosphoacceptor" evidence="1">
    <location>
        <begin position="180"/>
        <end position="244"/>
    </location>
</feature>
<evidence type="ECO:0000259" key="1">
    <source>
        <dbReference type="SMART" id="SM00388"/>
    </source>
</evidence>
<dbReference type="SMART" id="SM00388">
    <property type="entry name" value="HisKA"/>
    <property type="match status" value="1"/>
</dbReference>
<keyword evidence="3" id="KW-1185">Reference proteome</keyword>
<reference evidence="2 3" key="1">
    <citation type="submission" date="2024-03" db="EMBL/GenBank/DDBJ databases">
        <title>The Acrasis kona genome and developmental transcriptomes reveal deep origins of eukaryotic multicellular pathways.</title>
        <authorList>
            <person name="Sheikh S."/>
            <person name="Fu C.-J."/>
            <person name="Brown M.W."/>
            <person name="Baldauf S.L."/>
        </authorList>
    </citation>
    <scope>NUCLEOTIDE SEQUENCE [LARGE SCALE GENOMIC DNA]</scope>
    <source>
        <strain evidence="2 3">ATCC MYA-3509</strain>
    </source>
</reference>
<comment type="caution">
    <text evidence="2">The sequence shown here is derived from an EMBL/GenBank/DDBJ whole genome shotgun (WGS) entry which is preliminary data.</text>
</comment>
<dbReference type="Pfam" id="PF00512">
    <property type="entry name" value="HisKA"/>
    <property type="match status" value="1"/>
</dbReference>
<proteinExistence type="predicted"/>
<dbReference type="Pfam" id="PF01590">
    <property type="entry name" value="GAF"/>
    <property type="match status" value="1"/>
</dbReference>
<dbReference type="GO" id="GO:0000155">
    <property type="term" value="F:phosphorelay sensor kinase activity"/>
    <property type="evidence" value="ECO:0007669"/>
    <property type="project" value="InterPro"/>
</dbReference>
<dbReference type="InterPro" id="IPR003661">
    <property type="entry name" value="HisK_dim/P_dom"/>
</dbReference>
<dbReference type="PANTHER" id="PTHR43102">
    <property type="entry name" value="SLR1143 PROTEIN"/>
    <property type="match status" value="1"/>
</dbReference>
<evidence type="ECO:0000313" key="2">
    <source>
        <dbReference type="EMBL" id="KAL0484735.1"/>
    </source>
</evidence>
<protein>
    <submittedName>
        <fullName evidence="2">Cell cycle protein GpsB</fullName>
    </submittedName>
</protein>
<gene>
    <name evidence="2" type="ORF">AKO1_011633</name>
</gene>
<name>A0AAW2Z5N3_9EUKA</name>
<dbReference type="InterPro" id="IPR003018">
    <property type="entry name" value="GAF"/>
</dbReference>
<dbReference type="CDD" id="cd00082">
    <property type="entry name" value="HisKA"/>
    <property type="match status" value="1"/>
</dbReference>
<dbReference type="Proteomes" id="UP001431209">
    <property type="component" value="Unassembled WGS sequence"/>
</dbReference>
<dbReference type="SUPFAM" id="SSF47384">
    <property type="entry name" value="Homodimeric domain of signal transducing histidine kinase"/>
    <property type="match status" value="1"/>
</dbReference>
<dbReference type="EMBL" id="JAOPGA020001067">
    <property type="protein sequence ID" value="KAL0484735.1"/>
    <property type="molecule type" value="Genomic_DNA"/>
</dbReference>
<evidence type="ECO:0000313" key="3">
    <source>
        <dbReference type="Proteomes" id="UP001431209"/>
    </source>
</evidence>
<dbReference type="InterPro" id="IPR036097">
    <property type="entry name" value="HisK_dim/P_sf"/>
</dbReference>
<sequence length="251" mass="28519">MSVWERWEKLIQENITPILRECDVSDHTKDKDFDDFTFLVKQIYNCTSSIVTFIDTENNVVLFKSSCVSDPPSFFCVQSVLHPGTGMYEVTDSFSDPDYMHAETTKCLNLKYYAAAPIIINGRRVGSLCVIDENARPSMSEDQKAVLFSLCSQITNRLQLRCDMKAATKQHQKLNRTRHQLSLVAGTTSHDIRQPLSNIMMTTELLIEESSDLNKAQLSNIYDNACKIKEVVDTMLTFVVKESIIQRVSSP</sequence>
<dbReference type="Gene3D" id="1.10.287.130">
    <property type="match status" value="1"/>
</dbReference>
<accession>A0AAW2Z5N3</accession>
<dbReference type="SUPFAM" id="SSF55781">
    <property type="entry name" value="GAF domain-like"/>
    <property type="match status" value="1"/>
</dbReference>
<dbReference type="AlphaFoldDB" id="A0AAW2Z5N3"/>
<dbReference type="PANTHER" id="PTHR43102:SF2">
    <property type="entry name" value="GAF DOMAIN-CONTAINING PROTEIN"/>
    <property type="match status" value="1"/>
</dbReference>